<evidence type="ECO:0000313" key="1">
    <source>
        <dbReference type="EMBL" id="KKR49310.1"/>
    </source>
</evidence>
<reference evidence="1 2" key="1">
    <citation type="journal article" date="2015" name="Nature">
        <title>rRNA introns, odd ribosomes, and small enigmatic genomes across a large radiation of phyla.</title>
        <authorList>
            <person name="Brown C.T."/>
            <person name="Hug L.A."/>
            <person name="Thomas B.C."/>
            <person name="Sharon I."/>
            <person name="Castelle C.J."/>
            <person name="Singh A."/>
            <person name="Wilkins M.J."/>
            <person name="Williams K.H."/>
            <person name="Banfield J.F."/>
        </authorList>
    </citation>
    <scope>NUCLEOTIDE SEQUENCE [LARGE SCALE GENOMIC DNA]</scope>
</reference>
<accession>A0A0G0TQH7</accession>
<dbReference type="Pfam" id="PF11950">
    <property type="entry name" value="DUF3467"/>
    <property type="match status" value="1"/>
</dbReference>
<gene>
    <name evidence="1" type="ORF">UT84_C0033G0004</name>
</gene>
<organism evidence="1 2">
    <name type="scientific">Candidatus Curtissbacteria bacterium GW2011_GWA1_40_16</name>
    <dbReference type="NCBI Taxonomy" id="1618405"/>
    <lineage>
        <taxon>Bacteria</taxon>
        <taxon>Candidatus Curtissiibacteriota</taxon>
    </lineage>
</organism>
<dbReference type="InterPro" id="IPR021857">
    <property type="entry name" value="DUF3467"/>
</dbReference>
<protein>
    <submittedName>
        <fullName evidence="1">Uncharacterized protein</fullName>
    </submittedName>
</protein>
<name>A0A0G0TQH7_9BACT</name>
<evidence type="ECO:0000313" key="2">
    <source>
        <dbReference type="Proteomes" id="UP000034531"/>
    </source>
</evidence>
<dbReference type="AlphaFoldDB" id="A0A0G0TQH7"/>
<dbReference type="EMBL" id="LBYI01000033">
    <property type="protein sequence ID" value="KKR49310.1"/>
    <property type="molecule type" value="Genomic_DNA"/>
</dbReference>
<comment type="caution">
    <text evidence="1">The sequence shown here is derived from an EMBL/GenBank/DDBJ whole genome shotgun (WGS) entry which is preliminary data.</text>
</comment>
<proteinExistence type="predicted"/>
<sequence length="103" mass="11418">MIEKSIDFGIIRLMAKKEDKKAEPETPTVEAGTTLGSTYAQIVGVSVTDMDITLEFVYKNPRAEIKEAQVVSRVTLPRSVGKELADTIINTIKVHEENKKGKK</sequence>
<dbReference type="Proteomes" id="UP000034531">
    <property type="component" value="Unassembled WGS sequence"/>
</dbReference>